<keyword evidence="3" id="KW-1185">Reference proteome</keyword>
<dbReference type="Proteomes" id="UP001204798">
    <property type="component" value="Unassembled WGS sequence"/>
</dbReference>
<evidence type="ECO:0000313" key="2">
    <source>
        <dbReference type="EMBL" id="MCS3919525.1"/>
    </source>
</evidence>
<evidence type="ECO:0000256" key="1">
    <source>
        <dbReference type="SAM" id="Phobius"/>
    </source>
</evidence>
<proteinExistence type="predicted"/>
<protein>
    <submittedName>
        <fullName evidence="2">Uncharacterized protein</fullName>
    </submittedName>
</protein>
<name>A0ABT2ERJ4_9BACT</name>
<keyword evidence="1" id="KW-0812">Transmembrane</keyword>
<dbReference type="EMBL" id="JANUCP010000003">
    <property type="protein sequence ID" value="MCS3919525.1"/>
    <property type="molecule type" value="Genomic_DNA"/>
</dbReference>
<reference evidence="2 3" key="1">
    <citation type="submission" date="2022-08" db="EMBL/GenBank/DDBJ databases">
        <title>Bacterial and archaeal communities from various locations to study Microbial Dark Matter (Phase II).</title>
        <authorList>
            <person name="Stepanauskas R."/>
        </authorList>
    </citation>
    <scope>NUCLEOTIDE SEQUENCE [LARGE SCALE GENOMIC DNA]</scope>
    <source>
        <strain evidence="2 3">PD1</strain>
    </source>
</reference>
<dbReference type="RefSeq" id="WP_259096018.1">
    <property type="nucleotide sequence ID" value="NZ_CP130454.1"/>
</dbReference>
<keyword evidence="1" id="KW-1133">Transmembrane helix</keyword>
<organism evidence="2 3">
    <name type="scientific">Candidatus Fervidibacter sacchari</name>
    <dbReference type="NCBI Taxonomy" id="1448929"/>
    <lineage>
        <taxon>Bacteria</taxon>
        <taxon>Candidatus Fervidibacterota</taxon>
        <taxon>Candidatus Fervidibacter</taxon>
    </lineage>
</organism>
<feature type="transmembrane region" description="Helical" evidence="1">
    <location>
        <begin position="6"/>
        <end position="29"/>
    </location>
</feature>
<comment type="caution">
    <text evidence="2">The sequence shown here is derived from an EMBL/GenBank/DDBJ whole genome shotgun (WGS) entry which is preliminary data.</text>
</comment>
<accession>A0ABT2ERJ4</accession>
<sequence>MLRLIASGVALFVQFCVLMCSASASLLWLMARHSWRRWRSVRRFEVELERKGVPKELREQMVKRYKRMPNWLEMANPRKQRR</sequence>
<keyword evidence="1" id="KW-0472">Membrane</keyword>
<evidence type="ECO:0000313" key="3">
    <source>
        <dbReference type="Proteomes" id="UP001204798"/>
    </source>
</evidence>
<gene>
    <name evidence="2" type="ORF">M2350_001938</name>
</gene>